<comment type="caution">
    <text evidence="4">The sequence shown here is derived from an EMBL/GenBank/DDBJ whole genome shotgun (WGS) entry which is preliminary data.</text>
</comment>
<dbReference type="Proteomes" id="UP001575181">
    <property type="component" value="Unassembled WGS sequence"/>
</dbReference>
<dbReference type="SUPFAM" id="SSF52540">
    <property type="entry name" value="P-loop containing nucleoside triphosphate hydrolases"/>
    <property type="match status" value="1"/>
</dbReference>
<protein>
    <submittedName>
        <fullName evidence="4">ATP-binding cassette domain-containing protein</fullName>
    </submittedName>
</protein>
<feature type="domain" description="ABC transporter" evidence="3">
    <location>
        <begin position="2"/>
        <end position="227"/>
    </location>
</feature>
<dbReference type="EMBL" id="JBGUAW010000004">
    <property type="protein sequence ID" value="MFA9460518.1"/>
    <property type="molecule type" value="Genomic_DNA"/>
</dbReference>
<dbReference type="GO" id="GO:0005524">
    <property type="term" value="F:ATP binding"/>
    <property type="evidence" value="ECO:0007669"/>
    <property type="project" value="UniProtKB-KW"/>
</dbReference>
<accession>A0ABV4TTF8</accession>
<dbReference type="Gene3D" id="3.40.50.300">
    <property type="entry name" value="P-loop containing nucleotide triphosphate hydrolases"/>
    <property type="match status" value="1"/>
</dbReference>
<dbReference type="InterPro" id="IPR027417">
    <property type="entry name" value="P-loop_NTPase"/>
</dbReference>
<dbReference type="RefSeq" id="WP_373655302.1">
    <property type="nucleotide sequence ID" value="NZ_JBGUAW010000004.1"/>
</dbReference>
<dbReference type="InterPro" id="IPR003593">
    <property type="entry name" value="AAA+_ATPase"/>
</dbReference>
<dbReference type="PROSITE" id="PS50893">
    <property type="entry name" value="ABC_TRANSPORTER_2"/>
    <property type="match status" value="1"/>
</dbReference>
<proteinExistence type="predicted"/>
<gene>
    <name evidence="4" type="ORF">ACERLL_06715</name>
</gene>
<dbReference type="InterPro" id="IPR003439">
    <property type="entry name" value="ABC_transporter-like_ATP-bd"/>
</dbReference>
<evidence type="ECO:0000256" key="2">
    <source>
        <dbReference type="ARBA" id="ARBA00022840"/>
    </source>
</evidence>
<dbReference type="SMART" id="SM00382">
    <property type="entry name" value="AAA"/>
    <property type="match status" value="1"/>
</dbReference>
<organism evidence="4 5">
    <name type="scientific">Thiohalorhabdus methylotrophus</name>
    <dbReference type="NCBI Taxonomy" id="3242694"/>
    <lineage>
        <taxon>Bacteria</taxon>
        <taxon>Pseudomonadati</taxon>
        <taxon>Pseudomonadota</taxon>
        <taxon>Gammaproteobacteria</taxon>
        <taxon>Thiohalorhabdales</taxon>
        <taxon>Thiohalorhabdaceae</taxon>
        <taxon>Thiohalorhabdus</taxon>
    </lineage>
</organism>
<reference evidence="4 5" key="1">
    <citation type="submission" date="2024-08" db="EMBL/GenBank/DDBJ databases">
        <title>Whole-genome sequencing of halo(alkali)philic microorganisms from hypersaline lakes.</title>
        <authorList>
            <person name="Sorokin D.Y."/>
            <person name="Merkel A.Y."/>
            <person name="Messina E."/>
            <person name="Yakimov M."/>
        </authorList>
    </citation>
    <scope>NUCLEOTIDE SEQUENCE [LARGE SCALE GENOMIC DNA]</scope>
    <source>
        <strain evidence="4 5">Cl-TMA</strain>
    </source>
</reference>
<dbReference type="PANTHER" id="PTHR43119:SF1">
    <property type="entry name" value="ABC TRANSPORTER DOMAIN-CONTAINING PROTEIN"/>
    <property type="match status" value="1"/>
</dbReference>
<evidence type="ECO:0000313" key="4">
    <source>
        <dbReference type="EMBL" id="MFA9460518.1"/>
    </source>
</evidence>
<keyword evidence="2 4" id="KW-0067">ATP-binding</keyword>
<dbReference type="CDD" id="cd00267">
    <property type="entry name" value="ABC_ATPase"/>
    <property type="match status" value="1"/>
</dbReference>
<dbReference type="PANTHER" id="PTHR43119">
    <property type="entry name" value="ABC TRANSPORT PROTEIN ATP-BINDING COMPONENT-RELATED"/>
    <property type="match status" value="1"/>
</dbReference>
<evidence type="ECO:0000259" key="3">
    <source>
        <dbReference type="PROSITE" id="PS50893"/>
    </source>
</evidence>
<dbReference type="Pfam" id="PF00005">
    <property type="entry name" value="ABC_tran"/>
    <property type="match status" value="1"/>
</dbReference>
<keyword evidence="5" id="KW-1185">Reference proteome</keyword>
<evidence type="ECO:0000313" key="5">
    <source>
        <dbReference type="Proteomes" id="UP001575181"/>
    </source>
</evidence>
<sequence>MLTARSLELSEPALGPLDLDLPAGSVTLLAGPSGSGKSCLLRLLADLDRPEHGRVELEGRPAESYPAPAYRRAVGYLPATPAFGPGTLRHLTGQLERFGKGSQVADLENALKAVGLDPGLLDRQAAALSTGESLRAALALLVSGNPRILLLDEPTGALDPGATALVESVIRERADAGTAVLWVTHDPEQAERAGEALYHLEGAALKGPERDRARFGPIMQRFQTAVPERGGAHGG</sequence>
<name>A0ABV4TTF8_9GAMM</name>
<keyword evidence="1" id="KW-0547">Nucleotide-binding</keyword>
<evidence type="ECO:0000256" key="1">
    <source>
        <dbReference type="ARBA" id="ARBA00022741"/>
    </source>
</evidence>